<dbReference type="AlphaFoldDB" id="A0AAE0Z798"/>
<sequence length="93" mass="10050">MNQFCGFSWNIILKECPVACFGPVGMQGCSSFLKRARFALDGVLQPNTGESVTDDGKKRASPYTGHWVLHPNGQRAAHSGITGHLGVTFIEEA</sequence>
<dbReference type="Proteomes" id="UP001283361">
    <property type="component" value="Unassembled WGS sequence"/>
</dbReference>
<proteinExistence type="predicted"/>
<comment type="caution">
    <text evidence="1">The sequence shown here is derived from an EMBL/GenBank/DDBJ whole genome shotgun (WGS) entry which is preliminary data.</text>
</comment>
<accession>A0AAE0Z798</accession>
<name>A0AAE0Z798_9GAST</name>
<reference evidence="1" key="1">
    <citation type="journal article" date="2023" name="G3 (Bethesda)">
        <title>A reference genome for the long-term kleptoplast-retaining sea slug Elysia crispata morphotype clarki.</title>
        <authorList>
            <person name="Eastman K.E."/>
            <person name="Pendleton A.L."/>
            <person name="Shaikh M.A."/>
            <person name="Suttiyut T."/>
            <person name="Ogas R."/>
            <person name="Tomko P."/>
            <person name="Gavelis G."/>
            <person name="Widhalm J.R."/>
            <person name="Wisecaver J.H."/>
        </authorList>
    </citation>
    <scope>NUCLEOTIDE SEQUENCE</scope>
    <source>
        <strain evidence="1">ECLA1</strain>
    </source>
</reference>
<gene>
    <name evidence="1" type="ORF">RRG08_039281</name>
</gene>
<organism evidence="1 2">
    <name type="scientific">Elysia crispata</name>
    <name type="common">lettuce slug</name>
    <dbReference type="NCBI Taxonomy" id="231223"/>
    <lineage>
        <taxon>Eukaryota</taxon>
        <taxon>Metazoa</taxon>
        <taxon>Spiralia</taxon>
        <taxon>Lophotrochozoa</taxon>
        <taxon>Mollusca</taxon>
        <taxon>Gastropoda</taxon>
        <taxon>Heterobranchia</taxon>
        <taxon>Euthyneura</taxon>
        <taxon>Panpulmonata</taxon>
        <taxon>Sacoglossa</taxon>
        <taxon>Placobranchoidea</taxon>
        <taxon>Plakobranchidae</taxon>
        <taxon>Elysia</taxon>
    </lineage>
</organism>
<evidence type="ECO:0000313" key="2">
    <source>
        <dbReference type="Proteomes" id="UP001283361"/>
    </source>
</evidence>
<keyword evidence="2" id="KW-1185">Reference proteome</keyword>
<dbReference type="EMBL" id="JAWDGP010004468">
    <property type="protein sequence ID" value="KAK3764109.1"/>
    <property type="molecule type" value="Genomic_DNA"/>
</dbReference>
<evidence type="ECO:0000313" key="1">
    <source>
        <dbReference type="EMBL" id="KAK3764109.1"/>
    </source>
</evidence>
<protein>
    <submittedName>
        <fullName evidence="1">Uncharacterized protein</fullName>
    </submittedName>
</protein>